<organism evidence="2 3">
    <name type="scientific">Mucor lusitanicus CBS 277.49</name>
    <dbReference type="NCBI Taxonomy" id="747725"/>
    <lineage>
        <taxon>Eukaryota</taxon>
        <taxon>Fungi</taxon>
        <taxon>Fungi incertae sedis</taxon>
        <taxon>Mucoromycota</taxon>
        <taxon>Mucoromycotina</taxon>
        <taxon>Mucoromycetes</taxon>
        <taxon>Mucorales</taxon>
        <taxon>Mucorineae</taxon>
        <taxon>Mucoraceae</taxon>
        <taxon>Mucor</taxon>
    </lineage>
</organism>
<proteinExistence type="predicted"/>
<evidence type="ECO:0000313" key="2">
    <source>
        <dbReference type="EMBL" id="OAD00206.1"/>
    </source>
</evidence>
<dbReference type="VEuPathDB" id="FungiDB:MUCCIDRAFT_113668"/>
<dbReference type="AlphaFoldDB" id="A0A168IPZ5"/>
<comment type="caution">
    <text evidence="2">The sequence shown here is derived from an EMBL/GenBank/DDBJ whole genome shotgun (WGS) entry which is preliminary data.</text>
</comment>
<keyword evidence="3" id="KW-1185">Reference proteome</keyword>
<dbReference type="EMBL" id="AMYB01000007">
    <property type="protein sequence ID" value="OAD00206.1"/>
    <property type="molecule type" value="Genomic_DNA"/>
</dbReference>
<sequence length="60" mass="7200">MQSRKRDQDETNVSDEEKGEGQDDGDDQEEESGTQENVVKESFFQRRHYKLKQKEQRTKH</sequence>
<feature type="compositionally biased region" description="Basic and acidic residues" evidence="1">
    <location>
        <begin position="1"/>
        <end position="21"/>
    </location>
</feature>
<feature type="compositionally biased region" description="Acidic residues" evidence="1">
    <location>
        <begin position="22"/>
        <end position="33"/>
    </location>
</feature>
<evidence type="ECO:0000313" key="3">
    <source>
        <dbReference type="Proteomes" id="UP000077051"/>
    </source>
</evidence>
<evidence type="ECO:0000256" key="1">
    <source>
        <dbReference type="SAM" id="MobiDB-lite"/>
    </source>
</evidence>
<feature type="region of interest" description="Disordered" evidence="1">
    <location>
        <begin position="1"/>
        <end position="60"/>
    </location>
</feature>
<name>A0A168IPZ5_MUCCL</name>
<dbReference type="Proteomes" id="UP000077051">
    <property type="component" value="Unassembled WGS sequence"/>
</dbReference>
<protein>
    <submittedName>
        <fullName evidence="2">Uncharacterized protein</fullName>
    </submittedName>
</protein>
<gene>
    <name evidence="2" type="ORF">MUCCIDRAFT_113668</name>
</gene>
<reference evidence="2 3" key="1">
    <citation type="submission" date="2015-06" db="EMBL/GenBank/DDBJ databases">
        <title>Expansion of signal transduction pathways in fungi by whole-genome duplication.</title>
        <authorList>
            <consortium name="DOE Joint Genome Institute"/>
            <person name="Corrochano L.M."/>
            <person name="Kuo A."/>
            <person name="Marcet-Houben M."/>
            <person name="Polaino S."/>
            <person name="Salamov A."/>
            <person name="Villalobos J.M."/>
            <person name="Alvarez M.I."/>
            <person name="Avalos J."/>
            <person name="Benito E.P."/>
            <person name="Benoit I."/>
            <person name="Burger G."/>
            <person name="Camino L.P."/>
            <person name="Canovas D."/>
            <person name="Cerda-Olmedo E."/>
            <person name="Cheng J.-F."/>
            <person name="Dominguez A."/>
            <person name="Elias M."/>
            <person name="Eslava A.P."/>
            <person name="Glaser F."/>
            <person name="Grimwood J."/>
            <person name="Gutierrez G."/>
            <person name="Heitman J."/>
            <person name="Henrissat B."/>
            <person name="Iturriaga E.A."/>
            <person name="Lang B.F."/>
            <person name="Lavin J.L."/>
            <person name="Lee S."/>
            <person name="Li W."/>
            <person name="Lindquist E."/>
            <person name="Lopez-Garcia S."/>
            <person name="Luque E.M."/>
            <person name="Marcos A.T."/>
            <person name="Martin J."/>
            <person name="Mccluskey K."/>
            <person name="Medina H.R."/>
            <person name="Miralles-Duran A."/>
            <person name="Miyazaki A."/>
            <person name="Munoz-Torres E."/>
            <person name="Oguiza J.A."/>
            <person name="Ohm R."/>
            <person name="Olmedo M."/>
            <person name="Orejas M."/>
            <person name="Ortiz-Castellanos L."/>
            <person name="Pisabarro A.G."/>
            <person name="Rodriguez-Romero J."/>
            <person name="Ruiz-Herrera J."/>
            <person name="Ruiz-Vazquez R."/>
            <person name="Sanz C."/>
            <person name="Schackwitz W."/>
            <person name="Schmutz J."/>
            <person name="Shahriari M."/>
            <person name="Shelest E."/>
            <person name="Silva-Franco F."/>
            <person name="Soanes D."/>
            <person name="Syed K."/>
            <person name="Tagua V.G."/>
            <person name="Talbot N.J."/>
            <person name="Thon M."/>
            <person name="De Vries R.P."/>
            <person name="Wiebenga A."/>
            <person name="Yadav J.S."/>
            <person name="Braun E.L."/>
            <person name="Baker S."/>
            <person name="Garre V."/>
            <person name="Horwitz B."/>
            <person name="Torres-Martinez S."/>
            <person name="Idnurm A."/>
            <person name="Herrera-Estrella A."/>
            <person name="Gabaldon T."/>
            <person name="Grigoriev I.V."/>
        </authorList>
    </citation>
    <scope>NUCLEOTIDE SEQUENCE [LARGE SCALE GENOMIC DNA]</scope>
    <source>
        <strain evidence="2 3">CBS 277.49</strain>
    </source>
</reference>
<accession>A0A168IPZ5</accession>